<keyword evidence="2" id="KW-1185">Reference proteome</keyword>
<comment type="caution">
    <text evidence="1">The sequence shown here is derived from an EMBL/GenBank/DDBJ whole genome shotgun (WGS) entry which is preliminary data.</text>
</comment>
<name>A0A0P4REB9_9ACTN</name>
<proteinExistence type="predicted"/>
<organism evidence="1 2">
    <name type="scientific">Streptomyces lydicamycinicus</name>
    <dbReference type="NCBI Taxonomy" id="1546107"/>
    <lineage>
        <taxon>Bacteria</taxon>
        <taxon>Bacillati</taxon>
        <taxon>Actinomycetota</taxon>
        <taxon>Actinomycetes</taxon>
        <taxon>Kitasatosporales</taxon>
        <taxon>Streptomycetaceae</taxon>
        <taxon>Streptomyces</taxon>
    </lineage>
</organism>
<gene>
    <name evidence="1" type="primary">dapF</name>
    <name evidence="1" type="ORF">TPA0598_09_03010</name>
</gene>
<reference evidence="2" key="1">
    <citation type="submission" date="2014-09" db="EMBL/GenBank/DDBJ databases">
        <title>Whole genome shotgun sequence of Streptomyces sp. NBRC 110027.</title>
        <authorList>
            <person name="Komaki H."/>
            <person name="Ichikawa N."/>
            <person name="Katano-Makiyama Y."/>
            <person name="Hosoyama A."/>
            <person name="Hashimoto M."/>
            <person name="Uohara A."/>
            <person name="Kitahashi Y."/>
            <person name="Ohji S."/>
            <person name="Kimura A."/>
            <person name="Yamazoe A."/>
            <person name="Igarashi Y."/>
            <person name="Fujita N."/>
        </authorList>
    </citation>
    <scope>NUCLEOTIDE SEQUENCE [LARGE SCALE GENOMIC DNA]</scope>
    <source>
        <strain evidence="2">NBRC 110027</strain>
    </source>
</reference>
<evidence type="ECO:0000313" key="1">
    <source>
        <dbReference type="EMBL" id="GAO12010.1"/>
    </source>
</evidence>
<dbReference type="EMBL" id="BBNO01000009">
    <property type="protein sequence ID" value="GAO12010.1"/>
    <property type="molecule type" value="Genomic_DNA"/>
</dbReference>
<reference evidence="1 2" key="2">
    <citation type="journal article" date="2015" name="Stand. Genomic Sci.">
        <title>Draft genome sequence of marine-derived Streptomyces sp. TP-A0598, a producer of anti-MRSA antibiotic lydicamycins.</title>
        <authorList>
            <person name="Komaki H."/>
            <person name="Ichikawa N."/>
            <person name="Hosoyama A."/>
            <person name="Fujita N."/>
            <person name="Igarashi Y."/>
        </authorList>
    </citation>
    <scope>NUCLEOTIDE SEQUENCE [LARGE SCALE GENOMIC DNA]</scope>
    <source>
        <strain evidence="1 2">NBRC 110027</strain>
    </source>
</reference>
<dbReference type="Proteomes" id="UP000048965">
    <property type="component" value="Unassembled WGS sequence"/>
</dbReference>
<dbReference type="AlphaFoldDB" id="A0A0P4REB9"/>
<protein>
    <submittedName>
        <fullName evidence="1">Diaminopimelate epimerase</fullName>
    </submittedName>
</protein>
<sequence length="104" mass="11307">MIITEMRSFVEDGAPIMEEGTDISGVRYGWQQRSGDGDQHPCSEPSVIADTLRLHLCVRVTAYETGHLLGAEHKGLRKEAEEPQGGLSGELGQALSGLALRERC</sequence>
<evidence type="ECO:0000313" key="2">
    <source>
        <dbReference type="Proteomes" id="UP000048965"/>
    </source>
</evidence>
<accession>A0A0P4REB9</accession>